<dbReference type="InterPro" id="IPR021401">
    <property type="entry name" value="DUF3040"/>
</dbReference>
<keyword evidence="1" id="KW-0812">Transmembrane</keyword>
<keyword evidence="1" id="KW-1133">Transmembrane helix</keyword>
<reference evidence="2 3" key="1">
    <citation type="submission" date="2019-11" db="EMBL/GenBank/DDBJ databases">
        <title>Acidiferrimicrobium australis gen. nov., sp. nov., an acidophilic and obligately heterotrophic, member of the Actinobacteria that catalyses dissimilatory oxido- reduction of iron isolated from metal-rich acidic water in Chile.</title>
        <authorList>
            <person name="Gonzalez D."/>
            <person name="Huber K."/>
            <person name="Hedrich S."/>
            <person name="Rojas-Villalobos C."/>
            <person name="Quatrini R."/>
            <person name="Dinamarca M.A."/>
            <person name="Schwarz A."/>
            <person name="Canales C."/>
            <person name="Nancucheo I."/>
        </authorList>
    </citation>
    <scope>NUCLEOTIDE SEQUENCE [LARGE SCALE GENOMIC DNA]</scope>
    <source>
        <strain evidence="2 3">USS-CCA1</strain>
    </source>
</reference>
<proteinExistence type="predicted"/>
<comment type="caution">
    <text evidence="2">The sequence shown here is derived from an EMBL/GenBank/DDBJ whole genome shotgun (WGS) entry which is preliminary data.</text>
</comment>
<dbReference type="EMBL" id="WJHE01001218">
    <property type="protein sequence ID" value="MST34794.1"/>
    <property type="molecule type" value="Genomic_DNA"/>
</dbReference>
<organism evidence="2 3">
    <name type="scientific">Acidiferrimicrobium australe</name>
    <dbReference type="NCBI Taxonomy" id="2664430"/>
    <lineage>
        <taxon>Bacteria</taxon>
        <taxon>Bacillati</taxon>
        <taxon>Actinomycetota</taxon>
        <taxon>Acidimicrobiia</taxon>
        <taxon>Acidimicrobiales</taxon>
        <taxon>Acidimicrobiaceae</taxon>
        <taxon>Acidiferrimicrobium</taxon>
    </lineage>
</organism>
<feature type="transmembrane region" description="Helical" evidence="1">
    <location>
        <begin position="64"/>
        <end position="85"/>
    </location>
</feature>
<evidence type="ECO:0000313" key="3">
    <source>
        <dbReference type="Proteomes" id="UP000437736"/>
    </source>
</evidence>
<keyword evidence="1" id="KW-0472">Membrane</keyword>
<evidence type="ECO:0000256" key="1">
    <source>
        <dbReference type="SAM" id="Phobius"/>
    </source>
</evidence>
<dbReference type="Pfam" id="PF11239">
    <property type="entry name" value="DUF3040"/>
    <property type="match status" value="1"/>
</dbReference>
<dbReference type="Proteomes" id="UP000437736">
    <property type="component" value="Unassembled WGS sequence"/>
</dbReference>
<evidence type="ECO:0000313" key="2">
    <source>
        <dbReference type="EMBL" id="MST34794.1"/>
    </source>
</evidence>
<sequence length="128" mass="14326">MPLSEDENRILNQIEQRLYAEDPASAERISSTTLPRYLARNCGWAALGFVAGLVVLLVGFTTSWVLGLLGFVIMVGSAVVFVQNLRMMGRHGLRQLSTSLQERSWSTLAGDTGRRLRRRFGDGRDERD</sequence>
<feature type="transmembrane region" description="Helical" evidence="1">
    <location>
        <begin position="38"/>
        <end position="58"/>
    </location>
</feature>
<keyword evidence="3" id="KW-1185">Reference proteome</keyword>
<accession>A0ABW9QZA9</accession>
<protein>
    <submittedName>
        <fullName evidence="2">DUF3040 domain-containing protein</fullName>
    </submittedName>
</protein>
<name>A0ABW9QZA9_9ACTN</name>
<gene>
    <name evidence="2" type="ORF">GHK86_18960</name>
</gene>